<evidence type="ECO:0000313" key="3">
    <source>
        <dbReference type="EMBL" id="CAB4658036.1"/>
    </source>
</evidence>
<feature type="compositionally biased region" description="Low complexity" evidence="1">
    <location>
        <begin position="25"/>
        <end position="36"/>
    </location>
</feature>
<dbReference type="EMBL" id="CAEZSY010000045">
    <property type="protein sequence ID" value="CAB4552770.1"/>
    <property type="molecule type" value="Genomic_DNA"/>
</dbReference>
<reference evidence="3" key="1">
    <citation type="submission" date="2020-05" db="EMBL/GenBank/DDBJ databases">
        <authorList>
            <person name="Chiriac C."/>
            <person name="Salcher M."/>
            <person name="Ghai R."/>
            <person name="Kavagutti S V."/>
        </authorList>
    </citation>
    <scope>NUCLEOTIDE SEQUENCE</scope>
</reference>
<feature type="region of interest" description="Disordered" evidence="1">
    <location>
        <begin position="1"/>
        <end position="38"/>
    </location>
</feature>
<gene>
    <name evidence="2" type="ORF">UFOPK1509_00431</name>
    <name evidence="3" type="ORF">UFOPK2252_00753</name>
</gene>
<proteinExistence type="predicted"/>
<accession>A0A6J6L8Z9</accession>
<name>A0A6J6L8Z9_9ZZZZ</name>
<evidence type="ECO:0000256" key="1">
    <source>
        <dbReference type="SAM" id="MobiDB-lite"/>
    </source>
</evidence>
<sequence>MRVNEFLRSRTVTTRARVPSVPLKSPTTETRSPTTTDFLPNSRAFMAFTTNGSPLWLKDCDPVIKHLTRPRSTSIIRPVCAAE</sequence>
<protein>
    <submittedName>
        <fullName evidence="3">Unannotated protein</fullName>
    </submittedName>
</protein>
<evidence type="ECO:0000313" key="2">
    <source>
        <dbReference type="EMBL" id="CAB4552770.1"/>
    </source>
</evidence>
<dbReference type="AlphaFoldDB" id="A0A6J6L8Z9"/>
<dbReference type="EMBL" id="CAEZWN010000070">
    <property type="protein sequence ID" value="CAB4658036.1"/>
    <property type="molecule type" value="Genomic_DNA"/>
</dbReference>
<organism evidence="3">
    <name type="scientific">freshwater metagenome</name>
    <dbReference type="NCBI Taxonomy" id="449393"/>
    <lineage>
        <taxon>unclassified sequences</taxon>
        <taxon>metagenomes</taxon>
        <taxon>ecological metagenomes</taxon>
    </lineage>
</organism>